<feature type="region of interest" description="Disordered" evidence="1">
    <location>
        <begin position="202"/>
        <end position="231"/>
    </location>
</feature>
<proteinExistence type="predicted"/>
<gene>
    <name evidence="2" type="ORF">MOQ_001557</name>
</gene>
<dbReference type="OrthoDB" id="10436182at2759"/>
<protein>
    <submittedName>
        <fullName evidence="2">Uncharacterized protein</fullName>
    </submittedName>
</protein>
<organism evidence="2 3">
    <name type="scientific">Trypanosoma cruzi marinkellei</name>
    <dbReference type="NCBI Taxonomy" id="85056"/>
    <lineage>
        <taxon>Eukaryota</taxon>
        <taxon>Discoba</taxon>
        <taxon>Euglenozoa</taxon>
        <taxon>Kinetoplastea</taxon>
        <taxon>Metakinetoplastina</taxon>
        <taxon>Trypanosomatida</taxon>
        <taxon>Trypanosomatidae</taxon>
        <taxon>Trypanosoma</taxon>
        <taxon>Schizotrypanum</taxon>
    </lineage>
</organism>
<feature type="region of interest" description="Disordered" evidence="1">
    <location>
        <begin position="1"/>
        <end position="49"/>
    </location>
</feature>
<dbReference type="Proteomes" id="UP000007350">
    <property type="component" value="Unassembled WGS sequence"/>
</dbReference>
<dbReference type="EMBL" id="AHKC01006727">
    <property type="protein sequence ID" value="EKF38235.1"/>
    <property type="molecule type" value="Genomic_DNA"/>
</dbReference>
<keyword evidence="3" id="KW-1185">Reference proteome</keyword>
<feature type="compositionally biased region" description="Low complexity" evidence="1">
    <location>
        <begin position="17"/>
        <end position="41"/>
    </location>
</feature>
<evidence type="ECO:0000256" key="1">
    <source>
        <dbReference type="SAM" id="MobiDB-lite"/>
    </source>
</evidence>
<dbReference type="AlphaFoldDB" id="K2NFZ6"/>
<comment type="caution">
    <text evidence="2">The sequence shown here is derived from an EMBL/GenBank/DDBJ whole genome shotgun (WGS) entry which is preliminary data.</text>
</comment>
<name>K2NFZ6_TRYCR</name>
<sequence length="293" mass="31924">MGSALTRSVPPRPSDPHNVGNNHSQHVVSNHNHTTGNTSNVETGQMVPQNPNTRELALVPIIFYTEPKKTPSNNMSLGVNSDEGNQHVTSPVVLGNEVSVAADTYGNKVNPEQQPTNNSHWVRPASRNDISDSFEGHNIDEYISHQQSFQKDGKCDGLLNKRRSNELHRTGPRVCLGSSLSAPTIQHNSKIGSVSSILQRGSSTRHVRSGGGGGSGGVLSSEEGWNEDENNSAMVKTSSLNFLPEAENVVVAVEDPEETEEKERERIIKLIEEMKEHRLKSISTISCICLPLV</sequence>
<evidence type="ECO:0000313" key="2">
    <source>
        <dbReference type="EMBL" id="EKF38235.1"/>
    </source>
</evidence>
<reference evidence="2 3" key="1">
    <citation type="journal article" date="2012" name="BMC Genomics">
        <title>Comparative genomic analysis of human infective Trypanosoma cruzi lineages with the bat-restricted subspecies T. cruzi marinkellei.</title>
        <authorList>
            <person name="Franzen O."/>
            <person name="Talavera-Lopez C."/>
            <person name="Ochaya S."/>
            <person name="Butler C.E."/>
            <person name="Messenger L.A."/>
            <person name="Lewis M.D."/>
            <person name="Llewellyn M.S."/>
            <person name="Marinkelle C.J."/>
            <person name="Tyler K.M."/>
            <person name="Miles M.A."/>
            <person name="Andersson B."/>
        </authorList>
    </citation>
    <scope>NUCLEOTIDE SEQUENCE [LARGE SCALE GENOMIC DNA]</scope>
    <source>
        <strain evidence="2 3">B7</strain>
    </source>
</reference>
<accession>K2NFZ6</accession>
<evidence type="ECO:0000313" key="3">
    <source>
        <dbReference type="Proteomes" id="UP000007350"/>
    </source>
</evidence>